<keyword evidence="2" id="KW-0812">Transmembrane</keyword>
<protein>
    <submittedName>
        <fullName evidence="3">Uncharacterized protein</fullName>
    </submittedName>
</protein>
<proteinExistence type="predicted"/>
<dbReference type="Proteomes" id="UP000594262">
    <property type="component" value="Unplaced"/>
</dbReference>
<dbReference type="AlphaFoldDB" id="A0A7M5X3M1"/>
<keyword evidence="2" id="KW-1133">Transmembrane helix</keyword>
<feature type="compositionally biased region" description="Polar residues" evidence="1">
    <location>
        <begin position="186"/>
        <end position="206"/>
    </location>
</feature>
<evidence type="ECO:0000313" key="4">
    <source>
        <dbReference type="Proteomes" id="UP000594262"/>
    </source>
</evidence>
<evidence type="ECO:0000256" key="1">
    <source>
        <dbReference type="SAM" id="MobiDB-lite"/>
    </source>
</evidence>
<reference evidence="3" key="1">
    <citation type="submission" date="2021-01" db="UniProtKB">
        <authorList>
            <consortium name="EnsemblMetazoa"/>
        </authorList>
    </citation>
    <scope>IDENTIFICATION</scope>
</reference>
<organism evidence="3 4">
    <name type="scientific">Clytia hemisphaerica</name>
    <dbReference type="NCBI Taxonomy" id="252671"/>
    <lineage>
        <taxon>Eukaryota</taxon>
        <taxon>Metazoa</taxon>
        <taxon>Cnidaria</taxon>
        <taxon>Hydrozoa</taxon>
        <taxon>Hydroidolina</taxon>
        <taxon>Leptothecata</taxon>
        <taxon>Obeliida</taxon>
        <taxon>Clytiidae</taxon>
        <taxon>Clytia</taxon>
    </lineage>
</organism>
<keyword evidence="2" id="KW-0472">Membrane</keyword>
<sequence>MQWTYQIKSFENFLSLECGKFNKSLPQRDQLKVLVTLDEQGSITVQQPTFANAQASLKNEKLSLTLTKTKDEAAGFYRCKLLVYDETSSSIQTVQSSLVRLIAQDKEAIAASQAREKEEKERNIIIIGISVALVGLIVIIVVIVILIKRRNSKRGQSNMVGNLKQKKNRKKKSNSKRKLTKDDIQTDNQDGSNAPLYSQNEEPTSTNEKKIEIVSTPEGALQRPYYDDEDLKDYV</sequence>
<accession>A0A7M5X3M1</accession>
<feature type="region of interest" description="Disordered" evidence="1">
    <location>
        <begin position="157"/>
        <end position="235"/>
    </location>
</feature>
<evidence type="ECO:0000256" key="2">
    <source>
        <dbReference type="SAM" id="Phobius"/>
    </source>
</evidence>
<feature type="transmembrane region" description="Helical" evidence="2">
    <location>
        <begin position="124"/>
        <end position="147"/>
    </location>
</feature>
<feature type="compositionally biased region" description="Basic residues" evidence="1">
    <location>
        <begin position="164"/>
        <end position="179"/>
    </location>
</feature>
<name>A0A7M5X3M1_9CNID</name>
<evidence type="ECO:0000313" key="3">
    <source>
        <dbReference type="EnsemblMetazoa" id="CLYHEMP017221.1"/>
    </source>
</evidence>
<keyword evidence="4" id="KW-1185">Reference proteome</keyword>
<dbReference type="EnsemblMetazoa" id="CLYHEMT017221.1">
    <property type="protein sequence ID" value="CLYHEMP017221.1"/>
    <property type="gene ID" value="CLYHEMG017221"/>
</dbReference>